<name>A0A9D3VB32_9ROSI</name>
<dbReference type="Proteomes" id="UP000828251">
    <property type="component" value="Unassembled WGS sequence"/>
</dbReference>
<accession>A0A9D3VB32</accession>
<evidence type="ECO:0000313" key="2">
    <source>
        <dbReference type="EMBL" id="KAH1075637.1"/>
    </source>
</evidence>
<dbReference type="EMBL" id="JAIQCV010000008">
    <property type="protein sequence ID" value="KAH1075637.1"/>
    <property type="molecule type" value="Genomic_DNA"/>
</dbReference>
<evidence type="ECO:0000313" key="3">
    <source>
        <dbReference type="Proteomes" id="UP000828251"/>
    </source>
</evidence>
<feature type="transmembrane region" description="Helical" evidence="1">
    <location>
        <begin position="87"/>
        <end position="107"/>
    </location>
</feature>
<dbReference type="AlphaFoldDB" id="A0A9D3VB32"/>
<protein>
    <submittedName>
        <fullName evidence="2">Uncharacterized protein</fullName>
    </submittedName>
</protein>
<reference evidence="2 3" key="1">
    <citation type="journal article" date="2021" name="Plant Biotechnol. J.">
        <title>Multi-omics assisted identification of the key and species-specific regulatory components of drought-tolerant mechanisms in Gossypium stocksii.</title>
        <authorList>
            <person name="Yu D."/>
            <person name="Ke L."/>
            <person name="Zhang D."/>
            <person name="Wu Y."/>
            <person name="Sun Y."/>
            <person name="Mei J."/>
            <person name="Sun J."/>
            <person name="Sun Y."/>
        </authorList>
    </citation>
    <scope>NUCLEOTIDE SEQUENCE [LARGE SCALE GENOMIC DNA]</scope>
    <source>
        <strain evidence="3">cv. E1</strain>
        <tissue evidence="2">Leaf</tissue>
    </source>
</reference>
<sequence length="153" mass="17401">MNSVQWGYVRIITGTIFGGILGFYVMHRVELNYKYGILGFENKFSLISRYEFWDAIFKLANDGVEMAKSQIWDITCFEHFLPCEFGLWLLILLSFLSVFQIGCGYVYRATWICASSPCGLSNRKVELDSLSLLSMRLGVGSFSIGVFKIEDGN</sequence>
<proteinExistence type="predicted"/>
<keyword evidence="1" id="KW-1133">Transmembrane helix</keyword>
<keyword evidence="1" id="KW-0472">Membrane</keyword>
<feature type="transmembrane region" description="Helical" evidence="1">
    <location>
        <begin position="7"/>
        <end position="26"/>
    </location>
</feature>
<keyword evidence="1" id="KW-0812">Transmembrane</keyword>
<keyword evidence="3" id="KW-1185">Reference proteome</keyword>
<gene>
    <name evidence="2" type="ORF">J1N35_027965</name>
</gene>
<comment type="caution">
    <text evidence="2">The sequence shown here is derived from an EMBL/GenBank/DDBJ whole genome shotgun (WGS) entry which is preliminary data.</text>
</comment>
<organism evidence="2 3">
    <name type="scientific">Gossypium stocksii</name>
    <dbReference type="NCBI Taxonomy" id="47602"/>
    <lineage>
        <taxon>Eukaryota</taxon>
        <taxon>Viridiplantae</taxon>
        <taxon>Streptophyta</taxon>
        <taxon>Embryophyta</taxon>
        <taxon>Tracheophyta</taxon>
        <taxon>Spermatophyta</taxon>
        <taxon>Magnoliopsida</taxon>
        <taxon>eudicotyledons</taxon>
        <taxon>Gunneridae</taxon>
        <taxon>Pentapetalae</taxon>
        <taxon>rosids</taxon>
        <taxon>malvids</taxon>
        <taxon>Malvales</taxon>
        <taxon>Malvaceae</taxon>
        <taxon>Malvoideae</taxon>
        <taxon>Gossypium</taxon>
    </lineage>
</organism>
<evidence type="ECO:0000256" key="1">
    <source>
        <dbReference type="SAM" id="Phobius"/>
    </source>
</evidence>